<protein>
    <recommendedName>
        <fullName evidence="1">Rab-GAP TBC domain-containing protein</fullName>
    </recommendedName>
</protein>
<name>A0A813EY10_POLGL</name>
<dbReference type="AlphaFoldDB" id="A0A813EY10"/>
<dbReference type="SUPFAM" id="SSF47923">
    <property type="entry name" value="Ypt/Rab-GAP domain of gyp1p"/>
    <property type="match status" value="2"/>
</dbReference>
<dbReference type="InterPro" id="IPR000195">
    <property type="entry name" value="Rab-GAP-TBC_dom"/>
</dbReference>
<dbReference type="Gene3D" id="1.10.472.80">
    <property type="entry name" value="Ypt/Rab-GAP domain of gyp1p, domain 3"/>
    <property type="match status" value="1"/>
</dbReference>
<dbReference type="GO" id="GO:0031267">
    <property type="term" value="F:small GTPase binding"/>
    <property type="evidence" value="ECO:0007669"/>
    <property type="project" value="TreeGrafter"/>
</dbReference>
<dbReference type="Gene3D" id="1.10.8.270">
    <property type="entry name" value="putative rabgap domain of human tbc1 domain family member 14 like domains"/>
    <property type="match status" value="1"/>
</dbReference>
<feature type="domain" description="Rab-GAP TBC" evidence="1">
    <location>
        <begin position="40"/>
        <end position="234"/>
    </location>
</feature>
<dbReference type="Proteomes" id="UP000654075">
    <property type="component" value="Unassembled WGS sequence"/>
</dbReference>
<dbReference type="FunFam" id="1.10.8.270:FF:000016">
    <property type="entry name" value="TBC1 domain family member 2A"/>
    <property type="match status" value="1"/>
</dbReference>
<gene>
    <name evidence="2" type="ORF">PGLA1383_LOCUS21337</name>
</gene>
<accession>A0A813EY10</accession>
<organism evidence="2 3">
    <name type="scientific">Polarella glacialis</name>
    <name type="common">Dinoflagellate</name>
    <dbReference type="NCBI Taxonomy" id="89957"/>
    <lineage>
        <taxon>Eukaryota</taxon>
        <taxon>Sar</taxon>
        <taxon>Alveolata</taxon>
        <taxon>Dinophyceae</taxon>
        <taxon>Suessiales</taxon>
        <taxon>Suessiaceae</taxon>
        <taxon>Polarella</taxon>
    </lineage>
</organism>
<evidence type="ECO:0000259" key="1">
    <source>
        <dbReference type="PROSITE" id="PS50086"/>
    </source>
</evidence>
<dbReference type="OrthoDB" id="294251at2759"/>
<dbReference type="Gene3D" id="1.10.10.750">
    <property type="entry name" value="Ypt/Rab-GAP domain of gyp1p, domain 1"/>
    <property type="match status" value="1"/>
</dbReference>
<dbReference type="InterPro" id="IPR050302">
    <property type="entry name" value="Rab_GAP_TBC_domain"/>
</dbReference>
<dbReference type="PROSITE" id="PS50086">
    <property type="entry name" value="TBC_RABGAP"/>
    <property type="match status" value="1"/>
</dbReference>
<dbReference type="SMART" id="SM00164">
    <property type="entry name" value="TBC"/>
    <property type="match status" value="1"/>
</dbReference>
<proteinExistence type="predicted"/>
<dbReference type="GO" id="GO:0005096">
    <property type="term" value="F:GTPase activator activity"/>
    <property type="evidence" value="ECO:0007669"/>
    <property type="project" value="TreeGrafter"/>
</dbReference>
<sequence>MPCPNDALRRQQLWKGMLQKGIRSFIDERPSTFRRRARRGIPVEFRAEVWKAALKTEEHAKPGLYQELLIPQNQWTKLIEIDISRTFPDMPLFDKEQQESLLRILHAYANLNPEVGYCQGMNFVAGLLLMVSQKGDFRETPRLEKEEETFWMFACLMGDGQLSGFYRRRFPLLRRYLWAFDEMVALRLPVLFAHFETENVQHAVYLHQWFLTLFINSLPLPMVLVIWDAIICDGLECILPITVALLEVLEPTLLSLQFEDVIRFFRAMRAGEMGCNFASIGRLVIEGSEDIGFPEHVVAELRSPLALGTDDASPQR</sequence>
<dbReference type="PANTHER" id="PTHR47219">
    <property type="entry name" value="RAB GTPASE-ACTIVATING PROTEIN 1-LIKE"/>
    <property type="match status" value="1"/>
</dbReference>
<dbReference type="PANTHER" id="PTHR47219:SF9">
    <property type="entry name" value="GTPASE ACTIVATING PROTEIN AND CENTROSOME-ASSOCIATED, ISOFORM B"/>
    <property type="match status" value="1"/>
</dbReference>
<dbReference type="Pfam" id="PF00566">
    <property type="entry name" value="RabGAP-TBC"/>
    <property type="match status" value="1"/>
</dbReference>
<feature type="non-terminal residue" evidence="2">
    <location>
        <position position="1"/>
    </location>
</feature>
<dbReference type="InterPro" id="IPR035969">
    <property type="entry name" value="Rab-GAP_TBC_sf"/>
</dbReference>
<evidence type="ECO:0000313" key="2">
    <source>
        <dbReference type="EMBL" id="CAE8603117.1"/>
    </source>
</evidence>
<comment type="caution">
    <text evidence="2">The sequence shown here is derived from an EMBL/GenBank/DDBJ whole genome shotgun (WGS) entry which is preliminary data.</text>
</comment>
<evidence type="ECO:0000313" key="3">
    <source>
        <dbReference type="Proteomes" id="UP000654075"/>
    </source>
</evidence>
<dbReference type="OMA" id="WESWKVA"/>
<dbReference type="EMBL" id="CAJNNV010015043">
    <property type="protein sequence ID" value="CAE8603117.1"/>
    <property type="molecule type" value="Genomic_DNA"/>
</dbReference>
<keyword evidence="3" id="KW-1185">Reference proteome</keyword>
<reference evidence="2" key="1">
    <citation type="submission" date="2021-02" db="EMBL/GenBank/DDBJ databases">
        <authorList>
            <person name="Dougan E. K."/>
            <person name="Rhodes N."/>
            <person name="Thang M."/>
            <person name="Chan C."/>
        </authorList>
    </citation>
    <scope>NUCLEOTIDE SEQUENCE</scope>
</reference>